<dbReference type="EMBL" id="CP157197">
    <property type="protein sequence ID" value="XBG66272.1"/>
    <property type="molecule type" value="Genomic_DNA"/>
</dbReference>
<protein>
    <submittedName>
        <fullName evidence="1">Uncharacterized protein</fullName>
    </submittedName>
</protein>
<gene>
    <name evidence="1" type="ORF">AAGW17_04965</name>
</gene>
<proteinExistence type="predicted"/>
<sequence length="41" mass="4657">MAKSTQQIVTTPSLVNDKNVKEESNIINPAQYVWLVLKPMK</sequence>
<organism evidence="1">
    <name type="scientific">Rickettsia oklahomensis</name>
    <dbReference type="NCBI Taxonomy" id="3141789"/>
    <lineage>
        <taxon>Bacteria</taxon>
        <taxon>Pseudomonadati</taxon>
        <taxon>Pseudomonadota</taxon>
        <taxon>Alphaproteobacteria</taxon>
        <taxon>Rickettsiales</taxon>
        <taxon>Rickettsiaceae</taxon>
        <taxon>Rickettsieae</taxon>
        <taxon>Rickettsia</taxon>
        <taxon>belli group</taxon>
    </lineage>
</organism>
<name>A0AAU7BYV4_9RICK</name>
<accession>A0AAU7BYV4</accession>
<evidence type="ECO:0000313" key="1">
    <source>
        <dbReference type="EMBL" id="XBG66272.1"/>
    </source>
</evidence>
<dbReference type="AlphaFoldDB" id="A0AAU7BYV4"/>
<dbReference type="RefSeq" id="WP_347938889.1">
    <property type="nucleotide sequence ID" value="NZ_CP157197.1"/>
</dbReference>
<dbReference type="KEGG" id="rof:AAGW17_04965"/>
<reference evidence="1" key="1">
    <citation type="submission" date="2024-05" db="EMBL/GenBank/DDBJ databases">
        <title>Characterization of a novel Rickettsia species. (Rickettsia oklahomia sp. nov.) from Amblyomma americanum ticks.</title>
        <authorList>
            <person name="Korla P.K."/>
            <person name="Karounos M."/>
            <person name="Wilson J.M."/>
            <person name="Little S.E."/>
            <person name="Qurollo B.A."/>
        </authorList>
    </citation>
    <scope>NUCLEOTIDE SEQUENCE</scope>
    <source>
        <strain evidence="1">Oklahoma-10</strain>
    </source>
</reference>